<dbReference type="Gene3D" id="1.10.30.10">
    <property type="entry name" value="High mobility group box domain"/>
    <property type="match status" value="1"/>
</dbReference>
<evidence type="ECO:0000256" key="8">
    <source>
        <dbReference type="ARBA" id="ARBA00023163"/>
    </source>
</evidence>
<feature type="compositionally biased region" description="Basic and acidic residues" evidence="11">
    <location>
        <begin position="63"/>
        <end position="79"/>
    </location>
</feature>
<accession>A0A2I4BIJ1</accession>
<dbReference type="AlphaFoldDB" id="A0A2I4BIJ1"/>
<feature type="region of interest" description="Disordered" evidence="11">
    <location>
        <begin position="1019"/>
        <end position="1077"/>
    </location>
</feature>
<protein>
    <submittedName>
        <fullName evidence="14">Transcription factor 7-like 1-B</fullName>
    </submittedName>
</protein>
<evidence type="ECO:0000256" key="7">
    <source>
        <dbReference type="ARBA" id="ARBA00023159"/>
    </source>
</evidence>
<comment type="similarity">
    <text evidence="2">Belongs to the TCF/LEF family.</text>
</comment>
<dbReference type="InterPro" id="IPR013558">
    <property type="entry name" value="CTNNB1-bd_N"/>
</dbReference>
<dbReference type="FunFam" id="1.10.30.10:FF:000001">
    <property type="entry name" value="transcription factor 7 isoform X2"/>
    <property type="match status" value="1"/>
</dbReference>
<keyword evidence="8" id="KW-0804">Transcription</keyword>
<dbReference type="GO" id="GO:0010456">
    <property type="term" value="P:cell proliferation in dorsal spinal cord"/>
    <property type="evidence" value="ECO:0007669"/>
    <property type="project" value="UniProtKB-ARBA"/>
</dbReference>
<dbReference type="KEGG" id="alim:106520143"/>
<dbReference type="STRING" id="52670.A0A2I4BIJ1"/>
<feature type="domain" description="HMG box" evidence="12">
    <location>
        <begin position="330"/>
        <end position="398"/>
    </location>
</feature>
<dbReference type="FunFam" id="4.10.900.10:FF:000002">
    <property type="entry name" value="transcription factor 7-like 2 isoform X1"/>
    <property type="match status" value="1"/>
</dbReference>
<keyword evidence="3" id="KW-0678">Repressor</keyword>
<organism evidence="13 14">
    <name type="scientific">Austrofundulus limnaeus</name>
    <name type="common">Annual killifish</name>
    <dbReference type="NCBI Taxonomy" id="52670"/>
    <lineage>
        <taxon>Eukaryota</taxon>
        <taxon>Metazoa</taxon>
        <taxon>Chordata</taxon>
        <taxon>Craniata</taxon>
        <taxon>Vertebrata</taxon>
        <taxon>Euteleostomi</taxon>
        <taxon>Actinopterygii</taxon>
        <taxon>Neopterygii</taxon>
        <taxon>Teleostei</taxon>
        <taxon>Neoteleostei</taxon>
        <taxon>Acanthomorphata</taxon>
        <taxon>Ovalentaria</taxon>
        <taxon>Atherinomorphae</taxon>
        <taxon>Cyprinodontiformes</taxon>
        <taxon>Rivulidae</taxon>
        <taxon>Austrofundulus</taxon>
    </lineage>
</organism>
<dbReference type="GO" id="GO:0008284">
    <property type="term" value="P:positive regulation of cell population proliferation"/>
    <property type="evidence" value="ECO:0007669"/>
    <property type="project" value="UniProtKB-ARBA"/>
</dbReference>
<evidence type="ECO:0000256" key="5">
    <source>
        <dbReference type="ARBA" id="ARBA00023015"/>
    </source>
</evidence>
<dbReference type="Pfam" id="PF00505">
    <property type="entry name" value="HMG_box"/>
    <property type="match status" value="1"/>
</dbReference>
<name>A0A2I4BIJ1_AUSLI</name>
<feature type="DNA-binding region" description="HMG box" evidence="10">
    <location>
        <begin position="330"/>
        <end position="398"/>
    </location>
</feature>
<feature type="compositionally biased region" description="Polar residues" evidence="11">
    <location>
        <begin position="473"/>
        <end position="482"/>
    </location>
</feature>
<dbReference type="InterPro" id="IPR024940">
    <property type="entry name" value="TCF/LEF"/>
</dbReference>
<gene>
    <name evidence="14" type="primary">tcf7l1b</name>
</gene>
<dbReference type="CTD" id="30556"/>
<dbReference type="Gene3D" id="4.10.900.10">
    <property type="entry name" value="TCF3-CBD (Catenin binding domain)"/>
    <property type="match status" value="1"/>
</dbReference>
<sequence length="1077" mass="117017">MPQLNGGGGDDLGANDEMISFKDEGEQEEKISENVSAERDLDDVKSSLVNESENNSSSSDSEQAERRPQTRPDSESYEKARDYFSEALRRQQDGGLFKSPHYPGYPFLMIPDLTNPYLSNGSLSPSARTYLQMKWPLLDVPTSAGIKDSRSPTPGHLSNKVPVVQHAHHVHPLTPLITYSNEHFSPGTPPSHLSPEILDPKTGIPRTPHPSELSPYYPLSPSAVGSIAHPLSWFMQQQGQPMYSIPPGGFRHPYPALAMNASMSSLVSSRFSPHMVTPPPHGLHQTGIPHPAIVSPAIKQEPSGDNISPSMHARKSPVPAKKEEDKKPHIKKPLNAFMLYMKEMRAKVVAECTLKESAAINQILGRRWHSLSREEQAKYYELARKERQLHSQLYPGWSARDNYGKRKKRKRENKPDSKPEDFSLRTKKQCVQYLPSEKMCDSPASSHGSMLDSPATPSAALASPAAPAATHSEQAQPLSLTTKPEGRVQHHFSLPGKASGSSSSSSSSSSASVPTPHPAANTTPTQNQTESSSSVSQDLAPALQQLYRSLPGVVGGAGVGSTGGSSITVTMSRVPILIQGVTDLMQQPIFAQPPPPFGTTPAPTAGPAPAANPTGAAAESLNPELFTGIVRGVLSTMMGSLGQAQNDTESIAQFMQRLSQVNNIFISPEDPTGFFGELLMLVCQTFTMSDLVMLLHGQHQPLGRIQPQLSQFFTQNYLNGREPTEQNISAAADRLVNELEEYITESFRESSVTVLDGVDITQTNMSFFRQQLRQIAAHVLRCTDESFGPRLLQMCNQALFECLALNLFCLRGDQRALTAVINHRIRRMSNDISPNMVNWMTSMMTMRLQVILEHIPVSQEQIQSYMVHTQRAQSAASDAEEPQPAAPIGGTLSPAAATTAEEAMSVSHSAASSSRELKVFPGELGASGGAAPLGGDMAAAGAEGVSEEAGDSETWAAAVPPEWVPIIRCDMMTQRKMKAQPPLSDAYLHGMPAKRRKTGHSSSSFLSLSDAVSQAARTAGVKPITSSEELQSDLETEEVKEAYSEQVKADVKKRVREDSDFNPQQFPNSHRAFSADP</sequence>
<keyword evidence="6 10" id="KW-0238">DNA-binding</keyword>
<feature type="compositionally biased region" description="Basic and acidic residues" evidence="11">
    <location>
        <begin position="1037"/>
        <end position="1059"/>
    </location>
</feature>
<comment type="subcellular location">
    <subcellularLocation>
        <location evidence="1">Nucleus</location>
    </subcellularLocation>
</comment>
<evidence type="ECO:0000256" key="4">
    <source>
        <dbReference type="ARBA" id="ARBA00022687"/>
    </source>
</evidence>
<evidence type="ECO:0000256" key="3">
    <source>
        <dbReference type="ARBA" id="ARBA00022491"/>
    </source>
</evidence>
<evidence type="ECO:0000256" key="9">
    <source>
        <dbReference type="ARBA" id="ARBA00023242"/>
    </source>
</evidence>
<dbReference type="SMART" id="SM00398">
    <property type="entry name" value="HMG"/>
    <property type="match status" value="1"/>
</dbReference>
<dbReference type="Proteomes" id="UP000192220">
    <property type="component" value="Unplaced"/>
</dbReference>
<feature type="compositionally biased region" description="Gly residues" evidence="11">
    <location>
        <begin position="1"/>
        <end position="11"/>
    </location>
</feature>
<evidence type="ECO:0000259" key="12">
    <source>
        <dbReference type="PROSITE" id="PS50118"/>
    </source>
</evidence>
<feature type="compositionally biased region" description="Basic and acidic residues" evidence="11">
    <location>
        <begin position="413"/>
        <end position="424"/>
    </location>
</feature>
<feature type="region of interest" description="Disordered" evidence="11">
    <location>
        <begin position="1"/>
        <end position="79"/>
    </location>
</feature>
<dbReference type="PANTHER" id="PTHR10373:SF25">
    <property type="entry name" value="TRANSCRIPTION FACTOR 7-LIKE 1"/>
    <property type="match status" value="1"/>
</dbReference>
<dbReference type="InterPro" id="IPR036910">
    <property type="entry name" value="HMG_box_dom_sf"/>
</dbReference>
<dbReference type="OrthoDB" id="2307332at2759"/>
<dbReference type="Pfam" id="PF08347">
    <property type="entry name" value="CTNNB1_binding"/>
    <property type="match status" value="1"/>
</dbReference>
<feature type="compositionally biased region" description="Low complexity" evidence="11">
    <location>
        <begin position="453"/>
        <end position="472"/>
    </location>
</feature>
<evidence type="ECO:0000256" key="1">
    <source>
        <dbReference type="ARBA" id="ARBA00004123"/>
    </source>
</evidence>
<dbReference type="InterPro" id="IPR048926">
    <property type="entry name" value="Bag6_BAGS"/>
</dbReference>
<evidence type="ECO:0000313" key="13">
    <source>
        <dbReference type="Proteomes" id="UP000192220"/>
    </source>
</evidence>
<proteinExistence type="inferred from homology"/>
<evidence type="ECO:0000313" key="14">
    <source>
        <dbReference type="RefSeq" id="XP_013867543.1"/>
    </source>
</evidence>
<dbReference type="RefSeq" id="XP_013867543.1">
    <property type="nucleotide sequence ID" value="XM_014012089.1"/>
</dbReference>
<dbReference type="PANTHER" id="PTHR10373">
    <property type="entry name" value="TRANSCRIPTION FACTOR 7 FAMILY MEMBER"/>
    <property type="match status" value="1"/>
</dbReference>
<evidence type="ECO:0000256" key="6">
    <source>
        <dbReference type="ARBA" id="ARBA00023125"/>
    </source>
</evidence>
<evidence type="ECO:0000256" key="11">
    <source>
        <dbReference type="SAM" id="MobiDB-lite"/>
    </source>
</evidence>
<dbReference type="GO" id="GO:0060070">
    <property type="term" value="P:canonical Wnt signaling pathway"/>
    <property type="evidence" value="ECO:0007669"/>
    <property type="project" value="TreeGrafter"/>
</dbReference>
<keyword evidence="13" id="KW-1185">Reference proteome</keyword>
<dbReference type="GO" id="GO:1990907">
    <property type="term" value="C:beta-catenin-TCF complex"/>
    <property type="evidence" value="ECO:0007669"/>
    <property type="project" value="TreeGrafter"/>
</dbReference>
<dbReference type="GO" id="GO:0048699">
    <property type="term" value="P:generation of neurons"/>
    <property type="evidence" value="ECO:0007669"/>
    <property type="project" value="TreeGrafter"/>
</dbReference>
<dbReference type="GO" id="GO:0000981">
    <property type="term" value="F:DNA-binding transcription factor activity, RNA polymerase II-specific"/>
    <property type="evidence" value="ECO:0007669"/>
    <property type="project" value="TreeGrafter"/>
</dbReference>
<dbReference type="GO" id="GO:0030901">
    <property type="term" value="P:midbrain development"/>
    <property type="evidence" value="ECO:0007669"/>
    <property type="project" value="UniProtKB-ARBA"/>
</dbReference>
<feature type="compositionally biased region" description="Low complexity" evidence="11">
    <location>
        <begin position="46"/>
        <end position="61"/>
    </location>
</feature>
<dbReference type="PROSITE" id="PS50118">
    <property type="entry name" value="HMG_BOX_2"/>
    <property type="match status" value="1"/>
</dbReference>
<dbReference type="GeneID" id="106520143"/>
<keyword evidence="9 10" id="KW-0539">Nucleus</keyword>
<feature type="region of interest" description="Disordered" evidence="11">
    <location>
        <begin position="588"/>
        <end position="616"/>
    </location>
</feature>
<dbReference type="GO" id="GO:0021903">
    <property type="term" value="P:rostrocaudal neural tube patterning"/>
    <property type="evidence" value="ECO:0007669"/>
    <property type="project" value="UniProtKB-ARBA"/>
</dbReference>
<evidence type="ECO:0000256" key="10">
    <source>
        <dbReference type="PROSITE-ProRule" id="PRU00267"/>
    </source>
</evidence>
<dbReference type="GO" id="GO:0060847">
    <property type="term" value="P:endothelial cell fate specification"/>
    <property type="evidence" value="ECO:0007669"/>
    <property type="project" value="UniProtKB-ARBA"/>
</dbReference>
<feature type="region of interest" description="Disordered" evidence="11">
    <location>
        <begin position="301"/>
        <end position="329"/>
    </location>
</feature>
<dbReference type="InterPro" id="IPR009071">
    <property type="entry name" value="HMG_box_dom"/>
</dbReference>
<dbReference type="GO" id="GO:0007507">
    <property type="term" value="P:heart development"/>
    <property type="evidence" value="ECO:0007669"/>
    <property type="project" value="UniProtKB-ARBA"/>
</dbReference>
<dbReference type="Pfam" id="PF20960">
    <property type="entry name" value="Bag6_BAGS"/>
    <property type="match status" value="1"/>
</dbReference>
<evidence type="ECO:0000256" key="2">
    <source>
        <dbReference type="ARBA" id="ARBA00006569"/>
    </source>
</evidence>
<feature type="compositionally biased region" description="Polar residues" evidence="11">
    <location>
        <begin position="526"/>
        <end position="537"/>
    </location>
</feature>
<keyword evidence="4" id="KW-0879">Wnt signaling pathway</keyword>
<feature type="region of interest" description="Disordered" evidence="11">
    <location>
        <begin position="395"/>
        <end position="538"/>
    </location>
</feature>
<dbReference type="GO" id="GO:0000785">
    <property type="term" value="C:chromatin"/>
    <property type="evidence" value="ECO:0007669"/>
    <property type="project" value="TreeGrafter"/>
</dbReference>
<dbReference type="CDD" id="cd21996">
    <property type="entry name" value="HMG-box_TCF7-like"/>
    <property type="match status" value="1"/>
</dbReference>
<reference evidence="14" key="1">
    <citation type="submission" date="2025-08" db="UniProtKB">
        <authorList>
            <consortium name="RefSeq"/>
        </authorList>
    </citation>
    <scope>IDENTIFICATION</scope>
</reference>
<dbReference type="GO" id="GO:0000978">
    <property type="term" value="F:RNA polymerase II cis-regulatory region sequence-specific DNA binding"/>
    <property type="evidence" value="ECO:0007669"/>
    <property type="project" value="TreeGrafter"/>
</dbReference>
<feature type="compositionally biased region" description="Basic and acidic residues" evidence="11">
    <location>
        <begin position="19"/>
        <end position="45"/>
    </location>
</feature>
<feature type="compositionally biased region" description="Low complexity" evidence="11">
    <location>
        <begin position="599"/>
        <end position="616"/>
    </location>
</feature>
<keyword evidence="7" id="KW-0010">Activator</keyword>
<dbReference type="InterPro" id="IPR027397">
    <property type="entry name" value="Catenin-bd_sf"/>
</dbReference>
<feature type="region of interest" description="Disordered" evidence="11">
    <location>
        <begin position="872"/>
        <end position="892"/>
    </location>
</feature>
<keyword evidence="5" id="KW-0805">Transcription regulation</keyword>
<dbReference type="SUPFAM" id="SSF47095">
    <property type="entry name" value="HMG-box"/>
    <property type="match status" value="1"/>
</dbReference>
<feature type="compositionally biased region" description="Low complexity" evidence="11">
    <location>
        <begin position="498"/>
        <end position="525"/>
    </location>
</feature>
<dbReference type="InParanoid" id="A0A2I4BIJ1"/>